<organism evidence="1 2">
    <name type="scientific">Acidovorax lacteus</name>
    <dbReference type="NCBI Taxonomy" id="1924988"/>
    <lineage>
        <taxon>Bacteria</taxon>
        <taxon>Pseudomonadati</taxon>
        <taxon>Pseudomonadota</taxon>
        <taxon>Betaproteobacteria</taxon>
        <taxon>Burkholderiales</taxon>
        <taxon>Comamonadaceae</taxon>
        <taxon>Acidovorax</taxon>
    </lineage>
</organism>
<accession>A0ABP8LDG9</accession>
<reference evidence="2" key="1">
    <citation type="journal article" date="2019" name="Int. J. Syst. Evol. Microbiol.">
        <title>The Global Catalogue of Microorganisms (GCM) 10K type strain sequencing project: providing services to taxonomists for standard genome sequencing and annotation.</title>
        <authorList>
            <consortium name="The Broad Institute Genomics Platform"/>
            <consortium name="The Broad Institute Genome Sequencing Center for Infectious Disease"/>
            <person name="Wu L."/>
            <person name="Ma J."/>
        </authorList>
    </citation>
    <scope>NUCLEOTIDE SEQUENCE [LARGE SCALE GENOMIC DNA]</scope>
    <source>
        <strain evidence="2">JCM 31890</strain>
    </source>
</reference>
<comment type="caution">
    <text evidence="1">The sequence shown here is derived from an EMBL/GenBank/DDBJ whole genome shotgun (WGS) entry which is preliminary data.</text>
</comment>
<name>A0ABP8LDG9_9BURK</name>
<evidence type="ECO:0008006" key="3">
    <source>
        <dbReference type="Google" id="ProtNLM"/>
    </source>
</evidence>
<protein>
    <recommendedName>
        <fullName evidence="3">Aminoglycoside phosphotransferase domain-containing protein</fullName>
    </recommendedName>
</protein>
<proteinExistence type="predicted"/>
<dbReference type="Proteomes" id="UP001501788">
    <property type="component" value="Unassembled WGS sequence"/>
</dbReference>
<dbReference type="SUPFAM" id="SSF56112">
    <property type="entry name" value="Protein kinase-like (PK-like)"/>
    <property type="match status" value="1"/>
</dbReference>
<dbReference type="InterPro" id="IPR011009">
    <property type="entry name" value="Kinase-like_dom_sf"/>
</dbReference>
<keyword evidence="2" id="KW-1185">Reference proteome</keyword>
<dbReference type="RefSeq" id="WP_345064841.1">
    <property type="nucleotide sequence ID" value="NZ_BAABEX010000024.1"/>
</dbReference>
<evidence type="ECO:0000313" key="1">
    <source>
        <dbReference type="EMBL" id="GAA4426348.1"/>
    </source>
</evidence>
<dbReference type="EMBL" id="BAABEX010000024">
    <property type="protein sequence ID" value="GAA4426348.1"/>
    <property type="molecule type" value="Genomic_DNA"/>
</dbReference>
<evidence type="ECO:0000313" key="2">
    <source>
        <dbReference type="Proteomes" id="UP001501788"/>
    </source>
</evidence>
<gene>
    <name evidence="1" type="ORF">GCM10023090_22250</name>
</gene>
<sequence>MSAPELQAGSPATRAFLQSQLAQQPHNVQRHAVGDARVWVKRAGPALGRARGRVLAVVARLLRLPVLAPVPNPGGSAAIATEARRLQDLRARGLRVPEVLAVVEHGFLMRDLGAGGDHTPSLAEEIERAGATDPAQMLALWALGLQALAQVHAAGTCLSQGFARNMVRGPDGVVGFIDFEDDPQAVLPLSVCQARDLLCYAHSTALLLREAGCAEAAAARWRAHVQAGDPAVAAWLAQTVDRLRWARRLPADRRWGRDALRLRAAYDLLAAAHLG</sequence>